<evidence type="ECO:0000313" key="3">
    <source>
        <dbReference type="Proteomes" id="UP000277580"/>
    </source>
</evidence>
<dbReference type="InParanoid" id="A0A3N4KPE1"/>
<sequence length="175" mass="19501">MKLITILSGFIALLILPNFTLAIKCPPGLHKDNRYLGGCKGMTNSWIVKDFLCETHAGSPFSKDVLEASNVLRSRGKGDAQCSPETQGESQCRGLWDGGNEGRGLCEDCELCVEIGGEVKTHFTRYIRLQNPSHFRIVYVYFLWLMTTKFLKRPLTSMEQLASANETARTLPAVI</sequence>
<gene>
    <name evidence="2" type="ORF">P167DRAFT_546407</name>
</gene>
<feature type="signal peptide" evidence="1">
    <location>
        <begin position="1"/>
        <end position="22"/>
    </location>
</feature>
<name>A0A3N4KPE1_9PEZI</name>
<dbReference type="AlphaFoldDB" id="A0A3N4KPE1"/>
<dbReference type="OrthoDB" id="5378395at2759"/>
<proteinExistence type="predicted"/>
<organism evidence="2 3">
    <name type="scientific">Morchella conica CCBAS932</name>
    <dbReference type="NCBI Taxonomy" id="1392247"/>
    <lineage>
        <taxon>Eukaryota</taxon>
        <taxon>Fungi</taxon>
        <taxon>Dikarya</taxon>
        <taxon>Ascomycota</taxon>
        <taxon>Pezizomycotina</taxon>
        <taxon>Pezizomycetes</taxon>
        <taxon>Pezizales</taxon>
        <taxon>Morchellaceae</taxon>
        <taxon>Morchella</taxon>
    </lineage>
</organism>
<evidence type="ECO:0000256" key="1">
    <source>
        <dbReference type="SAM" id="SignalP"/>
    </source>
</evidence>
<dbReference type="Proteomes" id="UP000277580">
    <property type="component" value="Unassembled WGS sequence"/>
</dbReference>
<protein>
    <submittedName>
        <fullName evidence="2">Uncharacterized protein</fullName>
    </submittedName>
</protein>
<accession>A0A3N4KPE1</accession>
<keyword evidence="3" id="KW-1185">Reference proteome</keyword>
<dbReference type="EMBL" id="ML119136">
    <property type="protein sequence ID" value="RPB11338.1"/>
    <property type="molecule type" value="Genomic_DNA"/>
</dbReference>
<reference evidence="2 3" key="1">
    <citation type="journal article" date="2018" name="Nat. Ecol. Evol.">
        <title>Pezizomycetes genomes reveal the molecular basis of ectomycorrhizal truffle lifestyle.</title>
        <authorList>
            <person name="Murat C."/>
            <person name="Payen T."/>
            <person name="Noel B."/>
            <person name="Kuo A."/>
            <person name="Morin E."/>
            <person name="Chen J."/>
            <person name="Kohler A."/>
            <person name="Krizsan K."/>
            <person name="Balestrini R."/>
            <person name="Da Silva C."/>
            <person name="Montanini B."/>
            <person name="Hainaut M."/>
            <person name="Levati E."/>
            <person name="Barry K.W."/>
            <person name="Belfiori B."/>
            <person name="Cichocki N."/>
            <person name="Clum A."/>
            <person name="Dockter R.B."/>
            <person name="Fauchery L."/>
            <person name="Guy J."/>
            <person name="Iotti M."/>
            <person name="Le Tacon F."/>
            <person name="Lindquist E.A."/>
            <person name="Lipzen A."/>
            <person name="Malagnac F."/>
            <person name="Mello A."/>
            <person name="Molinier V."/>
            <person name="Miyauchi S."/>
            <person name="Poulain J."/>
            <person name="Riccioni C."/>
            <person name="Rubini A."/>
            <person name="Sitrit Y."/>
            <person name="Splivallo R."/>
            <person name="Traeger S."/>
            <person name="Wang M."/>
            <person name="Zifcakova L."/>
            <person name="Wipf D."/>
            <person name="Zambonelli A."/>
            <person name="Paolocci F."/>
            <person name="Nowrousian M."/>
            <person name="Ottonello S."/>
            <person name="Baldrian P."/>
            <person name="Spatafora J.W."/>
            <person name="Henrissat B."/>
            <person name="Nagy L.G."/>
            <person name="Aury J.M."/>
            <person name="Wincker P."/>
            <person name="Grigoriev I.V."/>
            <person name="Bonfante P."/>
            <person name="Martin F.M."/>
        </authorList>
    </citation>
    <scope>NUCLEOTIDE SEQUENCE [LARGE SCALE GENOMIC DNA]</scope>
    <source>
        <strain evidence="2 3">CCBAS932</strain>
    </source>
</reference>
<feature type="chain" id="PRO_5017981077" evidence="1">
    <location>
        <begin position="23"/>
        <end position="175"/>
    </location>
</feature>
<keyword evidence="1" id="KW-0732">Signal</keyword>
<evidence type="ECO:0000313" key="2">
    <source>
        <dbReference type="EMBL" id="RPB11338.1"/>
    </source>
</evidence>